<organism evidence="1 2">
    <name type="scientific">Bacillus paralicheniformis</name>
    <dbReference type="NCBI Taxonomy" id="1648923"/>
    <lineage>
        <taxon>Bacteria</taxon>
        <taxon>Bacillati</taxon>
        <taxon>Bacillota</taxon>
        <taxon>Bacilli</taxon>
        <taxon>Bacillales</taxon>
        <taxon>Bacillaceae</taxon>
        <taxon>Bacillus</taxon>
    </lineage>
</organism>
<dbReference type="AlphaFoldDB" id="A0A6N2F2C6"/>
<dbReference type="EMBL" id="LKPO01000002">
    <property type="protein sequence ID" value="OLF98176.1"/>
    <property type="molecule type" value="Genomic_DNA"/>
</dbReference>
<gene>
    <name evidence="1" type="ORF">B4121_0482</name>
</gene>
<comment type="caution">
    <text evidence="1">The sequence shown here is derived from an EMBL/GenBank/DDBJ whole genome shotgun (WGS) entry which is preliminary data.</text>
</comment>
<accession>A0A6N2F2C6</accession>
<evidence type="ECO:0000313" key="2">
    <source>
        <dbReference type="Proteomes" id="UP000185604"/>
    </source>
</evidence>
<dbReference type="Proteomes" id="UP000185604">
    <property type="component" value="Unassembled WGS sequence"/>
</dbReference>
<protein>
    <submittedName>
        <fullName evidence="1">Uncharacterized protein</fullName>
    </submittedName>
</protein>
<sequence length="51" mass="5562">MRVEKTAVLFSKQSGTARQKASLSLDRGVFLYGLTIDRDKGSGERGESCVL</sequence>
<reference evidence="1 2" key="1">
    <citation type="journal article" date="2016" name="Front. Microbiol.">
        <title>High-Level Heat Resistance of Spores of Bacillus amyloliquefaciens and Bacillus licheniformis Results from the Presence of a spoVA Operon in a Tn1546 Transposon.</title>
        <authorList>
            <person name="Berendsen E.M."/>
            <person name="Koning R.A."/>
            <person name="Boekhorst J."/>
            <person name="de Jong A."/>
            <person name="Kuipers O.P."/>
            <person name="Wells-Bennik M.H."/>
        </authorList>
    </citation>
    <scope>NUCLEOTIDE SEQUENCE [LARGE SCALE GENOMIC DNA]</scope>
    <source>
        <strain evidence="1 2">B4121</strain>
    </source>
</reference>
<evidence type="ECO:0000313" key="1">
    <source>
        <dbReference type="EMBL" id="OLF98176.1"/>
    </source>
</evidence>
<name>A0A6N2F2C6_9BACI</name>
<proteinExistence type="predicted"/>